<dbReference type="GeneTree" id="ENSGT00940000160928"/>
<dbReference type="GO" id="GO:0001716">
    <property type="term" value="F:L-amino-acid oxidase activity"/>
    <property type="evidence" value="ECO:0007669"/>
    <property type="project" value="UniProtKB-EC"/>
</dbReference>
<evidence type="ECO:0000256" key="8">
    <source>
        <dbReference type="ARBA" id="ARBA00023002"/>
    </source>
</evidence>
<dbReference type="Proteomes" id="UP000007267">
    <property type="component" value="Unassembled WGS sequence"/>
</dbReference>
<dbReference type="HOGENOM" id="CLU_004498_8_3_1"/>
<comment type="subcellular location">
    <subcellularLocation>
        <location evidence="2">Secreted</location>
    </subcellularLocation>
</comment>
<keyword evidence="10" id="KW-0325">Glycoprotein</keyword>
<dbReference type="InterPro" id="IPR002937">
    <property type="entry name" value="Amino_oxidase"/>
</dbReference>
<dbReference type="GO" id="GO:0005576">
    <property type="term" value="C:extracellular region"/>
    <property type="evidence" value="ECO:0007669"/>
    <property type="project" value="UniProtKB-SubCell"/>
</dbReference>
<keyword evidence="7" id="KW-0274">FAD</keyword>
<keyword evidence="8" id="KW-0560">Oxidoreductase</keyword>
<evidence type="ECO:0000313" key="13">
    <source>
        <dbReference type="Proteomes" id="UP000007267"/>
    </source>
</evidence>
<reference evidence="12" key="3">
    <citation type="submission" date="2025-08" db="UniProtKB">
        <authorList>
            <consortium name="Ensembl"/>
        </authorList>
    </citation>
    <scope>IDENTIFICATION</scope>
</reference>
<evidence type="ECO:0000256" key="6">
    <source>
        <dbReference type="ARBA" id="ARBA00022630"/>
    </source>
</evidence>
<dbReference type="FunFam" id="1.10.405.10:FF:000004">
    <property type="entry name" value="Amine oxidase"/>
    <property type="match status" value="1"/>
</dbReference>
<dbReference type="Gene3D" id="3.50.50.60">
    <property type="entry name" value="FAD/NAD(P)-binding domain"/>
    <property type="match status" value="1"/>
</dbReference>
<dbReference type="SUPFAM" id="SSF54373">
    <property type="entry name" value="FAD-linked reductases, C-terminal domain"/>
    <property type="match status" value="1"/>
</dbReference>
<comment type="cofactor">
    <cofactor evidence="1">
        <name>FAD</name>
        <dbReference type="ChEBI" id="CHEBI:57692"/>
    </cofactor>
</comment>
<dbReference type="OMA" id="NCSHLMS"/>
<dbReference type="eggNOG" id="KOG0029">
    <property type="taxonomic scope" value="Eukaryota"/>
</dbReference>
<name>K7G9R5_PELSI</name>
<evidence type="ECO:0000256" key="4">
    <source>
        <dbReference type="ARBA" id="ARBA00012806"/>
    </source>
</evidence>
<evidence type="ECO:0000259" key="11">
    <source>
        <dbReference type="Pfam" id="PF01593"/>
    </source>
</evidence>
<dbReference type="SUPFAM" id="SSF51905">
    <property type="entry name" value="FAD/NAD(P)-binding domain"/>
    <property type="match status" value="1"/>
</dbReference>
<keyword evidence="13" id="KW-1185">Reference proteome</keyword>
<reference evidence="13" key="2">
    <citation type="journal article" date="2013" name="Nat. Genet.">
        <title>The draft genomes of soft-shell turtle and green sea turtle yield insights into the development and evolution of the turtle-specific body plan.</title>
        <authorList>
            <person name="Wang Z."/>
            <person name="Pascual-Anaya J."/>
            <person name="Zadissa A."/>
            <person name="Li W."/>
            <person name="Niimura Y."/>
            <person name="Huang Z."/>
            <person name="Li C."/>
            <person name="White S."/>
            <person name="Xiong Z."/>
            <person name="Fang D."/>
            <person name="Wang B."/>
            <person name="Ming Y."/>
            <person name="Chen Y."/>
            <person name="Zheng Y."/>
            <person name="Kuraku S."/>
            <person name="Pignatelli M."/>
            <person name="Herrero J."/>
            <person name="Beal K."/>
            <person name="Nozawa M."/>
            <person name="Li Q."/>
            <person name="Wang J."/>
            <person name="Zhang H."/>
            <person name="Yu L."/>
            <person name="Shigenobu S."/>
            <person name="Wang J."/>
            <person name="Liu J."/>
            <person name="Flicek P."/>
            <person name="Searle S."/>
            <person name="Wang J."/>
            <person name="Kuratani S."/>
            <person name="Yin Y."/>
            <person name="Aken B."/>
            <person name="Zhang G."/>
            <person name="Irie N."/>
        </authorList>
    </citation>
    <scope>NUCLEOTIDE SEQUENCE [LARGE SCALE GENOMIC DNA]</scope>
    <source>
        <strain evidence="13">Daiwa-1</strain>
    </source>
</reference>
<accession>K7G9R5</accession>
<feature type="domain" description="Amine oxidase" evidence="11">
    <location>
        <begin position="2"/>
        <end position="422"/>
    </location>
</feature>
<evidence type="ECO:0000256" key="10">
    <source>
        <dbReference type="ARBA" id="ARBA00023180"/>
    </source>
</evidence>
<evidence type="ECO:0000256" key="3">
    <source>
        <dbReference type="ARBA" id="ARBA00005465"/>
    </source>
</evidence>
<evidence type="ECO:0000256" key="9">
    <source>
        <dbReference type="ARBA" id="ARBA00023157"/>
    </source>
</evidence>
<keyword evidence="9" id="KW-1015">Disulfide bond</keyword>
<dbReference type="InterPro" id="IPR050281">
    <property type="entry name" value="Flavin_monoamine_oxidase"/>
</dbReference>
<reference evidence="13" key="1">
    <citation type="submission" date="2011-10" db="EMBL/GenBank/DDBJ databases">
        <authorList>
            <consortium name="Soft-shell Turtle Genome Consortium"/>
        </authorList>
    </citation>
    <scope>NUCLEOTIDE SEQUENCE [LARGE SCALE GENOMIC DNA]</scope>
    <source>
        <strain evidence="13">Daiwa-1</strain>
    </source>
</reference>
<keyword evidence="5" id="KW-0964">Secreted</keyword>
<dbReference type="PANTHER" id="PTHR10742:SF355">
    <property type="entry name" value="AMINE OXIDASE"/>
    <property type="match status" value="1"/>
</dbReference>
<protein>
    <recommendedName>
        <fullName evidence="4">L-amino-acid oxidase</fullName>
        <ecNumber evidence="4">1.4.3.2</ecNumber>
    </recommendedName>
</protein>
<dbReference type="Ensembl" id="ENSPSIT00000017104.1">
    <property type="protein sequence ID" value="ENSPSIP00000017026.1"/>
    <property type="gene ID" value="ENSPSIG00000015117.1"/>
</dbReference>
<evidence type="ECO:0000256" key="7">
    <source>
        <dbReference type="ARBA" id="ARBA00022827"/>
    </source>
</evidence>
<comment type="similarity">
    <text evidence="3">Belongs to the flavin monoamine oxidase family. FIG1 subfamily.</text>
</comment>
<evidence type="ECO:0000313" key="12">
    <source>
        <dbReference type="Ensembl" id="ENSPSIP00000017026.1"/>
    </source>
</evidence>
<dbReference type="PANTHER" id="PTHR10742">
    <property type="entry name" value="FLAVIN MONOAMINE OXIDASE"/>
    <property type="match status" value="1"/>
</dbReference>
<evidence type="ECO:0000256" key="5">
    <source>
        <dbReference type="ARBA" id="ARBA00022525"/>
    </source>
</evidence>
<sequence>ITILEASNRVGGRILTHREGGWYAELGAMRLPTEHRIVREFIRQFNLLLSTFYSSHNNAWYLVNNVRARHIDVEKNPDILNYPVRPEEKGKSAIELYNQTLDRLAPQVTTDCKVLKEKYDSFSTKEYLIKEGNLSRGAVNMIGDLMDLDGGFHLSFLDSVMGHVTFQQGLDEIVNGFDQLPEAFYRYIDPKADIRFQAPVVNITQDGKEVKVFYHNPSTSVPTLKTADYVLVATAAKAIRLIKFSPPLSPNKTRALRSLHFSKDVKIFLACRERFWEEKDEIFGGKSVTDHPARNIYYPSHNFSNGVGVVLASYTGDDDADFFNSLSEEKSVDLVREDLAKIHNLNKSYVQTVCDKHVVKKWGEDEYSMGAYVSLTPYQFTDFAAALYQNEGRVYFAGEYTAQPHGWIDTAMKGSIRAARDIHEAMGATHGWPRGERKGN</sequence>
<dbReference type="EMBL" id="AGCU01062451">
    <property type="status" value="NOT_ANNOTATED_CDS"/>
    <property type="molecule type" value="Genomic_DNA"/>
</dbReference>
<proteinExistence type="inferred from homology"/>
<evidence type="ECO:0000256" key="1">
    <source>
        <dbReference type="ARBA" id="ARBA00001974"/>
    </source>
</evidence>
<dbReference type="Pfam" id="PF01593">
    <property type="entry name" value="Amino_oxidase"/>
    <property type="match status" value="1"/>
</dbReference>
<dbReference type="InterPro" id="IPR036188">
    <property type="entry name" value="FAD/NAD-bd_sf"/>
</dbReference>
<reference evidence="12" key="4">
    <citation type="submission" date="2025-09" db="UniProtKB">
        <authorList>
            <consortium name="Ensembl"/>
        </authorList>
    </citation>
    <scope>IDENTIFICATION</scope>
</reference>
<dbReference type="GO" id="GO:0009063">
    <property type="term" value="P:amino acid catabolic process"/>
    <property type="evidence" value="ECO:0007669"/>
    <property type="project" value="TreeGrafter"/>
</dbReference>
<keyword evidence="6" id="KW-0285">Flavoprotein</keyword>
<dbReference type="Gene3D" id="3.90.660.10">
    <property type="match status" value="1"/>
</dbReference>
<dbReference type="AlphaFoldDB" id="K7G9R5"/>
<dbReference type="Gene3D" id="1.10.405.10">
    <property type="entry name" value="Guanine Nucleotide Dissociation Inhibitor, domain 1"/>
    <property type="match status" value="1"/>
</dbReference>
<evidence type="ECO:0000256" key="2">
    <source>
        <dbReference type="ARBA" id="ARBA00004613"/>
    </source>
</evidence>
<dbReference type="EC" id="1.4.3.2" evidence="4"/>
<organism evidence="12 13">
    <name type="scientific">Pelodiscus sinensis</name>
    <name type="common">Chinese softshell turtle</name>
    <name type="synonym">Trionyx sinensis</name>
    <dbReference type="NCBI Taxonomy" id="13735"/>
    <lineage>
        <taxon>Eukaryota</taxon>
        <taxon>Metazoa</taxon>
        <taxon>Chordata</taxon>
        <taxon>Craniata</taxon>
        <taxon>Vertebrata</taxon>
        <taxon>Euteleostomi</taxon>
        <taxon>Archelosauria</taxon>
        <taxon>Testudinata</taxon>
        <taxon>Testudines</taxon>
        <taxon>Cryptodira</taxon>
        <taxon>Trionychia</taxon>
        <taxon>Trionychidae</taxon>
        <taxon>Pelodiscus</taxon>
    </lineage>
</organism>
<dbReference type="STRING" id="13735.ENSPSIP00000017026"/>